<dbReference type="EMBL" id="VJMH01000010">
    <property type="protein sequence ID" value="KAF0720543.1"/>
    <property type="molecule type" value="Genomic_DNA"/>
</dbReference>
<feature type="region of interest" description="Disordered" evidence="2">
    <location>
        <begin position="264"/>
        <end position="288"/>
    </location>
</feature>
<sequence>MSDTEKLEASKFDGIKQDKEPLIAPKRSRGPPKNEDIWQHFTKLKDAGKYHNYWYVECKSCRGAYQSSAAPGHESDVPEPTPIVSRIPDMRRHLSKCKFVSDFIPDLAVDRPPKAMKGEKGEKKYRFQVLPSEKEEKELRRRDMEHRWDMERRRMALEEQKNARIDQKLARQEDEAQINRRILMAKAQEAELQLKVAQAKARQELLQAGMTHDEIDVVLHRSNANQGTTTSLVLFNRDLLHLSVTCHAAWPIFSQDHFSSSFMPEKSARNTPAATPAGTPGPTPRVKIKPLPHRLEGCLLRDSMMHFMGALRSLDSWKKEQAELAPAVAELEQMSSPFVKSPAARSSDVVRLLEFMVESKVQMNFLIRLPSIEKCLGEWWQCVSQGHKVMTPPMLTSMYAGLAAVLMEARTPSMQQSAVKVLLRSKWCKWDKWTPKDDPPLHDTELHQLIFELGYVTVPTDRLHDYINFFRSTLHKFTAYMDKHGGESKANISERRNSRLQRQELKEAQRRQTRAIVISAAVAPDMMAPPLPPEDDDAEDGAVTGHTRKPQLMPRVTPMTVTQFRHNRTHEPSSQILVADLSLLVPQFQHKFGVGGGGDHHLLLPPDLVPPMHISPVKSMNRAMLTRHPPLVDTPLPEVVKTLDDVERLVASCTKSMQANQQHHQLRHGGGEEDMLRRSMSQPLLRQRLLRR</sequence>
<reference evidence="4 5" key="1">
    <citation type="submission" date="2019-03" db="EMBL/GenBank/DDBJ databases">
        <authorList>
            <person name="Gaulin E."/>
            <person name="Dumas B."/>
        </authorList>
    </citation>
    <scope>NUCLEOTIDE SEQUENCE [LARGE SCALE GENOMIC DNA]</scope>
    <source>
        <strain evidence="4">CBS 568.67</strain>
    </source>
</reference>
<organism evidence="4 5">
    <name type="scientific">Aphanomyces stellatus</name>
    <dbReference type="NCBI Taxonomy" id="120398"/>
    <lineage>
        <taxon>Eukaryota</taxon>
        <taxon>Sar</taxon>
        <taxon>Stramenopiles</taxon>
        <taxon>Oomycota</taxon>
        <taxon>Saprolegniomycetes</taxon>
        <taxon>Saprolegniales</taxon>
        <taxon>Verrucalvaceae</taxon>
        <taxon>Aphanomyces</taxon>
    </lineage>
</organism>
<name>A0A485K745_9STRA</name>
<keyword evidence="5" id="KW-1185">Reference proteome</keyword>
<feature type="compositionally biased region" description="Basic and acidic residues" evidence="2">
    <location>
        <begin position="1"/>
        <end position="21"/>
    </location>
</feature>
<feature type="compositionally biased region" description="Low complexity" evidence="2">
    <location>
        <begin position="678"/>
        <end position="692"/>
    </location>
</feature>
<gene>
    <name evidence="4" type="primary">Aste57867_262</name>
    <name evidence="3" type="ORF">As57867_000262</name>
    <name evidence="4" type="ORF">ASTE57867_262</name>
</gene>
<dbReference type="Proteomes" id="UP000332933">
    <property type="component" value="Unassembled WGS sequence"/>
</dbReference>
<dbReference type="AlphaFoldDB" id="A0A485K745"/>
<feature type="coiled-coil region" evidence="1">
    <location>
        <begin position="155"/>
        <end position="207"/>
    </location>
</feature>
<evidence type="ECO:0000256" key="1">
    <source>
        <dbReference type="SAM" id="Coils"/>
    </source>
</evidence>
<protein>
    <submittedName>
        <fullName evidence="4">Aste57867_262 protein</fullName>
    </submittedName>
</protein>
<reference evidence="3" key="2">
    <citation type="submission" date="2019-06" db="EMBL/GenBank/DDBJ databases">
        <title>Genomics analysis of Aphanomyces spp. identifies a new class of oomycete effector associated with host adaptation.</title>
        <authorList>
            <person name="Gaulin E."/>
        </authorList>
    </citation>
    <scope>NUCLEOTIDE SEQUENCE</scope>
    <source>
        <strain evidence="3">CBS 578.67</strain>
    </source>
</reference>
<evidence type="ECO:0000313" key="5">
    <source>
        <dbReference type="Proteomes" id="UP000332933"/>
    </source>
</evidence>
<feature type="region of interest" description="Disordered" evidence="2">
    <location>
        <begin position="657"/>
        <end position="692"/>
    </location>
</feature>
<evidence type="ECO:0000313" key="4">
    <source>
        <dbReference type="EMBL" id="VFT77488.1"/>
    </source>
</evidence>
<feature type="region of interest" description="Disordered" evidence="2">
    <location>
        <begin position="1"/>
        <end position="35"/>
    </location>
</feature>
<proteinExistence type="predicted"/>
<evidence type="ECO:0000256" key="2">
    <source>
        <dbReference type="SAM" id="MobiDB-lite"/>
    </source>
</evidence>
<accession>A0A485K745</accession>
<dbReference type="OrthoDB" id="68187at2759"/>
<evidence type="ECO:0000313" key="3">
    <source>
        <dbReference type="EMBL" id="KAF0720543.1"/>
    </source>
</evidence>
<keyword evidence="1" id="KW-0175">Coiled coil</keyword>
<dbReference type="EMBL" id="CAADRA010000010">
    <property type="protein sequence ID" value="VFT77488.1"/>
    <property type="molecule type" value="Genomic_DNA"/>
</dbReference>
<feature type="region of interest" description="Disordered" evidence="2">
    <location>
        <begin position="525"/>
        <end position="549"/>
    </location>
</feature>
<feature type="compositionally biased region" description="Low complexity" evidence="2">
    <location>
        <begin position="271"/>
        <end position="280"/>
    </location>
</feature>